<keyword evidence="5" id="KW-1185">Reference proteome</keyword>
<dbReference type="InterPro" id="IPR019554">
    <property type="entry name" value="Soluble_ligand-bd"/>
</dbReference>
<reference evidence="4 5" key="1">
    <citation type="submission" date="2017-03" db="EMBL/GenBank/DDBJ databases">
        <title>Complete genome sequence of Candidatus 'Thiodictyon syntrophicum' sp. nov. strain Cad16T, a photolithoautotroph purple sulfur bacterium isolated from an alpine meromictic lake.</title>
        <authorList>
            <person name="Luedin S.M."/>
            <person name="Pothier J.F."/>
            <person name="Danza F."/>
            <person name="Storelli N."/>
            <person name="Wittwer M."/>
            <person name="Tonolla M."/>
        </authorList>
    </citation>
    <scope>NUCLEOTIDE SEQUENCE [LARGE SCALE GENOMIC DNA]</scope>
    <source>
        <strain evidence="4 5">Cad16T</strain>
    </source>
</reference>
<feature type="domain" description="Soluble ligand binding" evidence="3">
    <location>
        <begin position="183"/>
        <end position="234"/>
    </location>
</feature>
<evidence type="ECO:0000313" key="5">
    <source>
        <dbReference type="Proteomes" id="UP000232638"/>
    </source>
</evidence>
<protein>
    <submittedName>
        <fullName evidence="4">Uncharacterized protein</fullName>
    </submittedName>
</protein>
<keyword evidence="1" id="KW-0732">Signal</keyword>
<dbReference type="GO" id="GO:0015159">
    <property type="term" value="F:polysaccharide transmembrane transporter activity"/>
    <property type="evidence" value="ECO:0007669"/>
    <property type="project" value="InterPro"/>
</dbReference>
<evidence type="ECO:0000259" key="2">
    <source>
        <dbReference type="Pfam" id="PF02563"/>
    </source>
</evidence>
<dbReference type="Proteomes" id="UP000232638">
    <property type="component" value="Chromosome"/>
</dbReference>
<proteinExistence type="predicted"/>
<evidence type="ECO:0000259" key="3">
    <source>
        <dbReference type="Pfam" id="PF10531"/>
    </source>
</evidence>
<evidence type="ECO:0000256" key="1">
    <source>
        <dbReference type="ARBA" id="ARBA00022729"/>
    </source>
</evidence>
<dbReference type="Pfam" id="PF02563">
    <property type="entry name" value="Poly_export"/>
    <property type="match status" value="1"/>
</dbReference>
<feature type="domain" description="Polysaccharide export protein N-terminal" evidence="2">
    <location>
        <begin position="103"/>
        <end position="176"/>
    </location>
</feature>
<dbReference type="Pfam" id="PF10531">
    <property type="entry name" value="SLBB"/>
    <property type="match status" value="1"/>
</dbReference>
<name>A0A2K8UEB6_9GAMM</name>
<sequence>MNFMLIRRIGPWGTAVRAMDQRLARLSGKTGRGFVISSLARWFVRAAPWALALALVGCANTGQRAGDAGGAVASANPQAASKARVSNVADNPGLTAAGNVPGAQDYLIGPQDLLKIEVYGVESLNRSVRVNATGQIVLPLIGLVQAAGLTSEQLASAIAARLAKDYLQNPQVIIFIEEYTSQRVTVIGAVKASGVYPVKGRTTLMQAVAGAGGPSSVANTKSVRIMRNRPDGTRYIEEFNLTEIRDGRAPDPEILGEDVILVDSSIVKDTAKQMFEFVFPFAVVATFF</sequence>
<dbReference type="InterPro" id="IPR003715">
    <property type="entry name" value="Poly_export_N"/>
</dbReference>
<dbReference type="PANTHER" id="PTHR33619">
    <property type="entry name" value="POLYSACCHARIDE EXPORT PROTEIN GFCE-RELATED"/>
    <property type="match status" value="1"/>
</dbReference>
<dbReference type="InterPro" id="IPR049712">
    <property type="entry name" value="Poly_export"/>
</dbReference>
<dbReference type="KEGG" id="tsy:THSYN_25280"/>
<evidence type="ECO:0000313" key="4">
    <source>
        <dbReference type="EMBL" id="AUB83916.1"/>
    </source>
</evidence>
<dbReference type="PANTHER" id="PTHR33619:SF3">
    <property type="entry name" value="POLYSACCHARIDE EXPORT PROTEIN GFCE-RELATED"/>
    <property type="match status" value="1"/>
</dbReference>
<accession>A0A2K8UEB6</accession>
<dbReference type="Gene3D" id="3.10.560.10">
    <property type="entry name" value="Outer membrane lipoprotein wza domain like"/>
    <property type="match status" value="1"/>
</dbReference>
<dbReference type="EMBL" id="CP020370">
    <property type="protein sequence ID" value="AUB83916.1"/>
    <property type="molecule type" value="Genomic_DNA"/>
</dbReference>
<gene>
    <name evidence="4" type="ORF">THSYN_25280</name>
</gene>
<dbReference type="AlphaFoldDB" id="A0A2K8UEB6"/>
<organism evidence="4 5">
    <name type="scientific">Candidatus Thiodictyon syntrophicum</name>
    <dbReference type="NCBI Taxonomy" id="1166950"/>
    <lineage>
        <taxon>Bacteria</taxon>
        <taxon>Pseudomonadati</taxon>
        <taxon>Pseudomonadota</taxon>
        <taxon>Gammaproteobacteria</taxon>
        <taxon>Chromatiales</taxon>
        <taxon>Chromatiaceae</taxon>
        <taxon>Thiodictyon</taxon>
    </lineage>
</organism>